<gene>
    <name evidence="1" type="ORF">PG994_009161</name>
</gene>
<comment type="caution">
    <text evidence="1">The sequence shown here is derived from an EMBL/GenBank/DDBJ whole genome shotgun (WGS) entry which is preliminary data.</text>
</comment>
<evidence type="ECO:0000313" key="2">
    <source>
        <dbReference type="Proteomes" id="UP001480595"/>
    </source>
</evidence>
<dbReference type="EMBL" id="JAQQWL010000009">
    <property type="protein sequence ID" value="KAK8058713.1"/>
    <property type="molecule type" value="Genomic_DNA"/>
</dbReference>
<evidence type="ECO:0000313" key="1">
    <source>
        <dbReference type="EMBL" id="KAK8058713.1"/>
    </source>
</evidence>
<name>A0ABR1ULD5_9PEZI</name>
<dbReference type="GeneID" id="92093633"/>
<dbReference type="RefSeq" id="XP_066714159.1">
    <property type="nucleotide sequence ID" value="XM_066860570.1"/>
</dbReference>
<keyword evidence="2" id="KW-1185">Reference proteome</keyword>
<organism evidence="1 2">
    <name type="scientific">Apiospora phragmitis</name>
    <dbReference type="NCBI Taxonomy" id="2905665"/>
    <lineage>
        <taxon>Eukaryota</taxon>
        <taxon>Fungi</taxon>
        <taxon>Dikarya</taxon>
        <taxon>Ascomycota</taxon>
        <taxon>Pezizomycotina</taxon>
        <taxon>Sordariomycetes</taxon>
        <taxon>Xylariomycetidae</taxon>
        <taxon>Amphisphaeriales</taxon>
        <taxon>Apiosporaceae</taxon>
        <taxon>Apiospora</taxon>
    </lineage>
</organism>
<reference evidence="1 2" key="1">
    <citation type="submission" date="2023-01" db="EMBL/GenBank/DDBJ databases">
        <title>Analysis of 21 Apiospora genomes using comparative genomics revels a genus with tremendous synthesis potential of carbohydrate active enzymes and secondary metabolites.</title>
        <authorList>
            <person name="Sorensen T."/>
        </authorList>
    </citation>
    <scope>NUCLEOTIDE SEQUENCE [LARGE SCALE GENOMIC DNA]</scope>
    <source>
        <strain evidence="1 2">CBS 135458</strain>
    </source>
</reference>
<proteinExistence type="predicted"/>
<sequence length="71" mass="8076">MTGQLVKEEEEKKKNRIHFRSMAGVGFSYSRTFAISDLMNDDIIFKDYGGHITIDKRAQETADMACQNETG</sequence>
<accession>A0ABR1ULD5</accession>
<dbReference type="Proteomes" id="UP001480595">
    <property type="component" value="Unassembled WGS sequence"/>
</dbReference>
<protein>
    <submittedName>
        <fullName evidence="1">Uncharacterized protein</fullName>
    </submittedName>
</protein>